<dbReference type="GO" id="GO:0005634">
    <property type="term" value="C:nucleus"/>
    <property type="evidence" value="ECO:0007669"/>
    <property type="project" value="UniProtKB-SubCell"/>
</dbReference>
<keyword evidence="2" id="KW-0507">mRNA processing</keyword>
<feature type="compositionally biased region" description="Polar residues" evidence="8">
    <location>
        <begin position="1168"/>
        <end position="1189"/>
    </location>
</feature>
<dbReference type="AlphaFoldDB" id="A0ABD2ZL53"/>
<evidence type="ECO:0000256" key="2">
    <source>
        <dbReference type="ARBA" id="ARBA00022664"/>
    </source>
</evidence>
<dbReference type="FunFam" id="1.25.40.10:FF:000159">
    <property type="entry name" value="Tetratricopeptide repeat (TPR)-like superfamily protein"/>
    <property type="match status" value="1"/>
</dbReference>
<evidence type="ECO:0000256" key="3">
    <source>
        <dbReference type="ARBA" id="ARBA00022737"/>
    </source>
</evidence>
<feature type="compositionally biased region" description="Polar residues" evidence="8">
    <location>
        <begin position="1"/>
        <end position="19"/>
    </location>
</feature>
<dbReference type="PANTHER" id="PTHR17204:SF26">
    <property type="entry name" value="PRE-MRNA-PROCESSING FACTOR 39-2"/>
    <property type="match status" value="1"/>
</dbReference>
<evidence type="ECO:0000256" key="4">
    <source>
        <dbReference type="ARBA" id="ARBA00023187"/>
    </source>
</evidence>
<comment type="similarity">
    <text evidence="6">Belongs to the PRP39 family.</text>
</comment>
<dbReference type="InterPro" id="IPR003107">
    <property type="entry name" value="HAT"/>
</dbReference>
<protein>
    <recommendedName>
        <fullName evidence="11">Pre-mRNA-processing factor 39</fullName>
    </recommendedName>
</protein>
<keyword evidence="3" id="KW-0677">Repeat</keyword>
<dbReference type="InterPro" id="IPR059164">
    <property type="entry name" value="HAT_PRP39_C"/>
</dbReference>
<dbReference type="GO" id="GO:0006397">
    <property type="term" value="P:mRNA processing"/>
    <property type="evidence" value="ECO:0007669"/>
    <property type="project" value="UniProtKB-KW"/>
</dbReference>
<dbReference type="Proteomes" id="UP001630127">
    <property type="component" value="Unassembled WGS sequence"/>
</dbReference>
<dbReference type="FunFam" id="1.25.40.10:FF:000064">
    <property type="entry name" value="Putative pre-mrna-processing factor 39"/>
    <property type="match status" value="1"/>
</dbReference>
<accession>A0ABD2ZL53</accession>
<dbReference type="Pfam" id="PF23241">
    <property type="entry name" value="HAT_PRP39_C"/>
    <property type="match status" value="1"/>
</dbReference>
<dbReference type="SMART" id="SM00386">
    <property type="entry name" value="HAT"/>
    <property type="match status" value="7"/>
</dbReference>
<comment type="caution">
    <text evidence="9">The sequence shown here is derived from an EMBL/GenBank/DDBJ whole genome shotgun (WGS) entry which is preliminary data.</text>
</comment>
<feature type="region of interest" description="Disordered" evidence="8">
    <location>
        <begin position="1"/>
        <end position="23"/>
    </location>
</feature>
<organism evidence="9 10">
    <name type="scientific">Cinchona calisaya</name>
    <dbReference type="NCBI Taxonomy" id="153742"/>
    <lineage>
        <taxon>Eukaryota</taxon>
        <taxon>Viridiplantae</taxon>
        <taxon>Streptophyta</taxon>
        <taxon>Embryophyta</taxon>
        <taxon>Tracheophyta</taxon>
        <taxon>Spermatophyta</taxon>
        <taxon>Magnoliopsida</taxon>
        <taxon>eudicotyledons</taxon>
        <taxon>Gunneridae</taxon>
        <taxon>Pentapetalae</taxon>
        <taxon>asterids</taxon>
        <taxon>lamiids</taxon>
        <taxon>Gentianales</taxon>
        <taxon>Rubiaceae</taxon>
        <taxon>Cinchonoideae</taxon>
        <taxon>Cinchoneae</taxon>
        <taxon>Cinchona</taxon>
    </lineage>
</organism>
<evidence type="ECO:0000256" key="8">
    <source>
        <dbReference type="SAM" id="MobiDB-lite"/>
    </source>
</evidence>
<keyword evidence="10" id="KW-1185">Reference proteome</keyword>
<evidence type="ECO:0000256" key="1">
    <source>
        <dbReference type="ARBA" id="ARBA00004123"/>
    </source>
</evidence>
<evidence type="ECO:0000313" key="10">
    <source>
        <dbReference type="Proteomes" id="UP001630127"/>
    </source>
</evidence>
<evidence type="ECO:0000256" key="7">
    <source>
        <dbReference type="SAM" id="Coils"/>
    </source>
</evidence>
<dbReference type="InterPro" id="IPR011990">
    <property type="entry name" value="TPR-like_helical_dom_sf"/>
</dbReference>
<keyword evidence="4" id="KW-0508">mRNA splicing</keyword>
<feature type="region of interest" description="Disordered" evidence="8">
    <location>
        <begin position="1149"/>
        <end position="1247"/>
    </location>
</feature>
<evidence type="ECO:0000313" key="9">
    <source>
        <dbReference type="EMBL" id="KAL3520191.1"/>
    </source>
</evidence>
<evidence type="ECO:0000256" key="5">
    <source>
        <dbReference type="ARBA" id="ARBA00023242"/>
    </source>
</evidence>
<reference evidence="9 10" key="1">
    <citation type="submission" date="2024-11" db="EMBL/GenBank/DDBJ databases">
        <title>A near-complete genome assembly of Cinchona calisaya.</title>
        <authorList>
            <person name="Lian D.C."/>
            <person name="Zhao X.W."/>
            <person name="Wei L."/>
        </authorList>
    </citation>
    <scope>NUCLEOTIDE SEQUENCE [LARGE SCALE GENOMIC DNA]</scope>
    <source>
        <tissue evidence="9">Nenye</tissue>
    </source>
</reference>
<dbReference type="PANTHER" id="PTHR17204">
    <property type="entry name" value="PRE-MRNA PROCESSING PROTEIN PRP39-RELATED"/>
    <property type="match status" value="1"/>
</dbReference>
<dbReference type="EMBL" id="JBJUIK010000008">
    <property type="protein sequence ID" value="KAL3520191.1"/>
    <property type="molecule type" value="Genomic_DNA"/>
</dbReference>
<dbReference type="Gene3D" id="1.25.40.10">
    <property type="entry name" value="Tetratricopeptide repeat domain"/>
    <property type="match status" value="2"/>
</dbReference>
<gene>
    <name evidence="9" type="ORF">ACH5RR_018340</name>
</gene>
<dbReference type="Pfam" id="PF23240">
    <property type="entry name" value="HAT_PRP39_N"/>
    <property type="match status" value="1"/>
</dbReference>
<dbReference type="SUPFAM" id="SSF48452">
    <property type="entry name" value="TPR-like"/>
    <property type="match status" value="2"/>
</dbReference>
<feature type="coiled-coil region" evidence="7">
    <location>
        <begin position="401"/>
        <end position="431"/>
    </location>
</feature>
<proteinExistence type="inferred from homology"/>
<sequence>MEGQPDKNSSAAASNNKGKQPQGADFHESLLEIIAKDSRNFDSWTEIIEEVEEMCPDNLDIISLAYDSFLSRFPLCHWYWGKYTDHIIRLSDVHKAIEVYERALDSTPFSIGLWVDYCCFGMSFYEDPSDVRRLFKRALMFVRKDYFCHALWSEYIKFEFTQQHWGFLANIYLQVLRFPTEYLHKYYDIFKQFVEGMYEEMRKYENCRIDVEAGVPPNCVAKLSEDEISQVIEDLHNASDEAVIPKAVIKYNLIGESFYQKAQELDEKIKTFETNIQRRYFDVAPLDDEQLKNWHNYLDFIEKQDDFEWAVQLYERCLITCANYPDFWMRYVEFMESKGGRELAKSALERATQVFLKGVPEIQLFNARFQERIGDVNAADAAFINCDMGSDSSVPIYIVELANMQRRLGNLQAASDTLDEAIKMAEKKQKLHNFSSLFIHSSRLKYMITGNADAARDALIDGIQRVPHCSELLEELIKFAMTHEGAKQVNSLDSIIARAISPGSNGSPGLALKDQERISSLFMEFVDLFGTVHDVRKAWNRHIRLFPQLVRNNIVYMEMDVGNCLSDEILVQRESSTSAFPNLLNEVQQNNQLVEEQVSAISLNHASKGEFVSADQSPQECCNTECERKQHLSTQFENELTFASSEVNEVTQDLMLELADDTPEAVELNDNLSEQHKANVTAPMEITPTSVCCSNEGTSVPDGLTSNFNCQSREIATLESAQEHSYPIKMQDQKLKQHPNPVSFDNISFNSQKKASRDSTAMTSDEHDATLDISMSTYCLNGNIPINIPNSTADTDSVEVQECSYGTKLATLFCSATRQQNTATKAHPNSLVPPSTSGECCQMLKGTVPEVETSFMCLYAQDLQHQHQQSSTFQQNPTVELVSKMPNSSSYPQRPLVWKQADQTQVHCKEGAAQENIATNHVWPVNNMPNMSSSSTNVSHMTPPLVSCPQPNLLQYGSHSSLQPVATQHGQTLSQTLQYQQHFLQQQYQQQLVQMLSQYQQHQQSYQNQQELQPQQQQVSSWQQQQYFQQQQQLLSVPYQVQQLQQQQMPHLLQAHQQVQQHYHQSAQQLQLQHGQGQQQFPQVHEQQLQVYPQSQKHAYEMHQQGYQQLAAQAYQTLFQQCQMYQQGYGQMLQQHQQQQYQYNQMVLQQPPQHQKQEDEQQGHHQQKSSNTDLSQGISQHLQGQQNAPEGSDSELFQHLSPQSMAQLDTERQFGQAASSHKEPSQGKSPSYDIDSPESAASSHHGQ</sequence>
<dbReference type="GO" id="GO:0008380">
    <property type="term" value="P:RNA splicing"/>
    <property type="evidence" value="ECO:0007669"/>
    <property type="project" value="UniProtKB-KW"/>
</dbReference>
<keyword evidence="5" id="KW-0539">Nucleus</keyword>
<keyword evidence="7" id="KW-0175">Coiled coil</keyword>
<evidence type="ECO:0000256" key="6">
    <source>
        <dbReference type="ARBA" id="ARBA00038019"/>
    </source>
</evidence>
<evidence type="ECO:0008006" key="11">
    <source>
        <dbReference type="Google" id="ProtNLM"/>
    </source>
</evidence>
<comment type="subcellular location">
    <subcellularLocation>
        <location evidence="1">Nucleus</location>
    </subcellularLocation>
</comment>
<name>A0ABD2ZL53_9GENT</name>